<gene>
    <name evidence="4" type="ORF">SteCoe_28774</name>
</gene>
<accession>A0A1R2B7F2</accession>
<dbReference type="Pfam" id="PF15739">
    <property type="entry name" value="TSNAXIP1_N"/>
    <property type="match status" value="1"/>
</dbReference>
<name>A0A1R2B7F2_9CILI</name>
<feature type="coiled-coil region" evidence="2">
    <location>
        <begin position="173"/>
        <end position="228"/>
    </location>
</feature>
<evidence type="ECO:0000256" key="1">
    <source>
        <dbReference type="ARBA" id="ARBA00023054"/>
    </source>
</evidence>
<sequence>MSKQVKKGLVHSNHASVLPQNYDSTTIIDKNIKRKGSRKIFLSTSPNVKNNTLSLQYLQEIKKKTCIEASKGCKKILNDFPSSTSYFDKSRMSSISLINSEYTYQKDAKKGKKRVEIEDMMKKINLESDQNKKIDSFKDILDEIIAQSKSYGPILAIIKQEFERVIADQSYTIQEHQKRIHILDSENKQLESKINNLSDKIKDLVLQLNQAENKLVEMTSNLLNLNNIERGNFEQSKENWDKALQQNRVYEEMLKESTVKINYYKNKYCKLADLIKLVDNENISIRAAYVMLKDVITDNKDLNSEDKETNGWDKKNDCYMMKY</sequence>
<protein>
    <recommendedName>
        <fullName evidence="3">Translin-associated factor X-interacting protein 1 N-terminal domain-containing protein</fullName>
    </recommendedName>
</protein>
<evidence type="ECO:0000313" key="4">
    <source>
        <dbReference type="EMBL" id="OMJ72709.1"/>
    </source>
</evidence>
<dbReference type="AlphaFoldDB" id="A0A1R2B7F2"/>
<keyword evidence="1 2" id="KW-0175">Coiled coil</keyword>
<evidence type="ECO:0000256" key="2">
    <source>
        <dbReference type="SAM" id="Coils"/>
    </source>
</evidence>
<proteinExistence type="predicted"/>
<feature type="domain" description="Translin-associated factor X-interacting protein 1 N-terminal" evidence="3">
    <location>
        <begin position="121"/>
        <end position="220"/>
    </location>
</feature>
<dbReference type="InterPro" id="IPR032755">
    <property type="entry name" value="TSNAXIP1_N"/>
</dbReference>
<keyword evidence="5" id="KW-1185">Reference proteome</keyword>
<reference evidence="4 5" key="1">
    <citation type="submission" date="2016-11" db="EMBL/GenBank/DDBJ databases">
        <title>The macronuclear genome of Stentor coeruleus: a giant cell with tiny introns.</title>
        <authorList>
            <person name="Slabodnick M."/>
            <person name="Ruby J.G."/>
            <person name="Reiff S.B."/>
            <person name="Swart E.C."/>
            <person name="Gosai S."/>
            <person name="Prabakaran S."/>
            <person name="Witkowska E."/>
            <person name="Larue G.E."/>
            <person name="Fisher S."/>
            <person name="Freeman R.M."/>
            <person name="Gunawardena J."/>
            <person name="Chu W."/>
            <person name="Stover N.A."/>
            <person name="Gregory B.D."/>
            <person name="Nowacki M."/>
            <person name="Derisi J."/>
            <person name="Roy S.W."/>
            <person name="Marshall W.F."/>
            <person name="Sood P."/>
        </authorList>
    </citation>
    <scope>NUCLEOTIDE SEQUENCE [LARGE SCALE GENOMIC DNA]</scope>
    <source>
        <strain evidence="4">WM001</strain>
    </source>
</reference>
<evidence type="ECO:0000259" key="3">
    <source>
        <dbReference type="Pfam" id="PF15739"/>
    </source>
</evidence>
<evidence type="ECO:0000313" key="5">
    <source>
        <dbReference type="Proteomes" id="UP000187209"/>
    </source>
</evidence>
<dbReference type="Proteomes" id="UP000187209">
    <property type="component" value="Unassembled WGS sequence"/>
</dbReference>
<organism evidence="4 5">
    <name type="scientific">Stentor coeruleus</name>
    <dbReference type="NCBI Taxonomy" id="5963"/>
    <lineage>
        <taxon>Eukaryota</taxon>
        <taxon>Sar</taxon>
        <taxon>Alveolata</taxon>
        <taxon>Ciliophora</taxon>
        <taxon>Postciliodesmatophora</taxon>
        <taxon>Heterotrichea</taxon>
        <taxon>Heterotrichida</taxon>
        <taxon>Stentoridae</taxon>
        <taxon>Stentor</taxon>
    </lineage>
</organism>
<comment type="caution">
    <text evidence="4">The sequence shown here is derived from an EMBL/GenBank/DDBJ whole genome shotgun (WGS) entry which is preliminary data.</text>
</comment>
<dbReference type="EMBL" id="MPUH01000879">
    <property type="protein sequence ID" value="OMJ72709.1"/>
    <property type="molecule type" value="Genomic_DNA"/>
</dbReference>